<evidence type="ECO:0000313" key="1">
    <source>
        <dbReference type="EMBL" id="MPC22039.1"/>
    </source>
</evidence>
<reference evidence="1 2" key="1">
    <citation type="submission" date="2019-05" db="EMBL/GenBank/DDBJ databases">
        <title>Another draft genome of Portunus trituberculatus and its Hox gene families provides insights of decapod evolution.</title>
        <authorList>
            <person name="Jeong J.-H."/>
            <person name="Song I."/>
            <person name="Kim S."/>
            <person name="Choi T."/>
            <person name="Kim D."/>
            <person name="Ryu S."/>
            <person name="Kim W."/>
        </authorList>
    </citation>
    <scope>NUCLEOTIDE SEQUENCE [LARGE SCALE GENOMIC DNA]</scope>
    <source>
        <tissue evidence="1">Muscle</tissue>
    </source>
</reference>
<keyword evidence="2" id="KW-1185">Reference proteome</keyword>
<comment type="caution">
    <text evidence="1">The sequence shown here is derived from an EMBL/GenBank/DDBJ whole genome shotgun (WGS) entry which is preliminary data.</text>
</comment>
<evidence type="ECO:0000313" key="2">
    <source>
        <dbReference type="Proteomes" id="UP000324222"/>
    </source>
</evidence>
<sequence length="104" mass="12579">MMRRRMCPRLLARGHACRTRCLYAISGWPRPFLIVGMHFVGDQAVHVYPWHYRRRLQIHRRQRTAFLPIAHRWLRPVIWKEQENDPELPYVMLMVSISLAQDNC</sequence>
<organism evidence="1 2">
    <name type="scientific">Portunus trituberculatus</name>
    <name type="common">Swimming crab</name>
    <name type="synonym">Neptunus trituberculatus</name>
    <dbReference type="NCBI Taxonomy" id="210409"/>
    <lineage>
        <taxon>Eukaryota</taxon>
        <taxon>Metazoa</taxon>
        <taxon>Ecdysozoa</taxon>
        <taxon>Arthropoda</taxon>
        <taxon>Crustacea</taxon>
        <taxon>Multicrustacea</taxon>
        <taxon>Malacostraca</taxon>
        <taxon>Eumalacostraca</taxon>
        <taxon>Eucarida</taxon>
        <taxon>Decapoda</taxon>
        <taxon>Pleocyemata</taxon>
        <taxon>Brachyura</taxon>
        <taxon>Eubrachyura</taxon>
        <taxon>Portunoidea</taxon>
        <taxon>Portunidae</taxon>
        <taxon>Portuninae</taxon>
        <taxon>Portunus</taxon>
    </lineage>
</organism>
<proteinExistence type="predicted"/>
<gene>
    <name evidence="1" type="ORF">E2C01_015045</name>
</gene>
<dbReference type="EMBL" id="VSRR010001046">
    <property type="protein sequence ID" value="MPC22039.1"/>
    <property type="molecule type" value="Genomic_DNA"/>
</dbReference>
<dbReference type="Proteomes" id="UP000324222">
    <property type="component" value="Unassembled WGS sequence"/>
</dbReference>
<dbReference type="AlphaFoldDB" id="A0A5B7DLS4"/>
<name>A0A5B7DLS4_PORTR</name>
<protein>
    <submittedName>
        <fullName evidence="1">Uncharacterized protein</fullName>
    </submittedName>
</protein>
<accession>A0A5B7DLS4</accession>